<dbReference type="PANTHER" id="PTHR24302">
    <property type="entry name" value="CYTOCHROME P450 FAMILY 3"/>
    <property type="match status" value="1"/>
</dbReference>
<reference evidence="7 8" key="1">
    <citation type="submission" date="2022-01" db="EMBL/GenBank/DDBJ databases">
        <title>A chromosomal length assembly of Cordylochernes scorpioides.</title>
        <authorList>
            <person name="Zeh D."/>
            <person name="Zeh J."/>
        </authorList>
    </citation>
    <scope>NUCLEOTIDE SEQUENCE [LARGE SCALE GENOMIC DNA]</scope>
    <source>
        <strain evidence="7">IN4F17</strain>
        <tissue evidence="7">Whole Body</tissue>
    </source>
</reference>
<dbReference type="EMBL" id="CP092881">
    <property type="protein sequence ID" value="UYV80961.1"/>
    <property type="molecule type" value="Genomic_DNA"/>
</dbReference>
<keyword evidence="3" id="KW-0479">Metal-binding</keyword>
<evidence type="ECO:0000256" key="4">
    <source>
        <dbReference type="ARBA" id="ARBA00023002"/>
    </source>
</evidence>
<proteinExistence type="inferred from homology"/>
<name>A0ABY6LIJ6_9ARAC</name>
<evidence type="ECO:0000256" key="3">
    <source>
        <dbReference type="ARBA" id="ARBA00022723"/>
    </source>
</evidence>
<evidence type="ECO:0000256" key="1">
    <source>
        <dbReference type="ARBA" id="ARBA00010617"/>
    </source>
</evidence>
<organism evidence="7 8">
    <name type="scientific">Cordylochernes scorpioides</name>
    <dbReference type="NCBI Taxonomy" id="51811"/>
    <lineage>
        <taxon>Eukaryota</taxon>
        <taxon>Metazoa</taxon>
        <taxon>Ecdysozoa</taxon>
        <taxon>Arthropoda</taxon>
        <taxon>Chelicerata</taxon>
        <taxon>Arachnida</taxon>
        <taxon>Pseudoscorpiones</taxon>
        <taxon>Cheliferoidea</taxon>
        <taxon>Chernetidae</taxon>
        <taxon>Cordylochernes</taxon>
    </lineage>
</organism>
<dbReference type="PANTHER" id="PTHR24302:SF15">
    <property type="entry name" value="FATTY-ACID PEROXYGENASE"/>
    <property type="match status" value="1"/>
</dbReference>
<evidence type="ECO:0000256" key="6">
    <source>
        <dbReference type="ARBA" id="ARBA00023033"/>
    </source>
</evidence>
<sequence>MEATYLLAAGVLLITYILFKLRQRSLNFSTFHQLGIPGPEPSFLWGNLPEINSKGIGVCTVQWYRQYGEIFGVYLGARPFLFIANPDVLRDFLVKDFNNFTDKDVSMELINLFLEGFGGDDKRVELVLEGLRGEAWKALRMKLSPTFSTGKLRQMRPFVLASWAELEQKLPSDRTVDIGALTASAVMDISISVFAGIKEPVQEQPNSRLANAIREAMAISFSDLPIILASKFYFTTIL</sequence>
<evidence type="ECO:0000256" key="2">
    <source>
        <dbReference type="ARBA" id="ARBA00022617"/>
    </source>
</evidence>
<protein>
    <submittedName>
        <fullName evidence="7">CYP3A4</fullName>
    </submittedName>
</protein>
<gene>
    <name evidence="7" type="ORF">LAZ67_19002287</name>
</gene>
<dbReference type="Proteomes" id="UP001235939">
    <property type="component" value="Chromosome 19"/>
</dbReference>
<keyword evidence="4" id="KW-0560">Oxidoreductase</keyword>
<keyword evidence="5" id="KW-0408">Iron</keyword>
<keyword evidence="2" id="KW-0349">Heme</keyword>
<dbReference type="SUPFAM" id="SSF48264">
    <property type="entry name" value="Cytochrome P450"/>
    <property type="match status" value="1"/>
</dbReference>
<accession>A0ABY6LIJ6</accession>
<evidence type="ECO:0000313" key="7">
    <source>
        <dbReference type="EMBL" id="UYV80961.1"/>
    </source>
</evidence>
<dbReference type="InterPro" id="IPR001128">
    <property type="entry name" value="Cyt_P450"/>
</dbReference>
<evidence type="ECO:0000313" key="8">
    <source>
        <dbReference type="Proteomes" id="UP001235939"/>
    </source>
</evidence>
<keyword evidence="8" id="KW-1185">Reference proteome</keyword>
<keyword evidence="6" id="KW-0503">Monooxygenase</keyword>
<dbReference type="Gene3D" id="1.10.630.10">
    <property type="entry name" value="Cytochrome P450"/>
    <property type="match status" value="1"/>
</dbReference>
<dbReference type="Pfam" id="PF00067">
    <property type="entry name" value="p450"/>
    <property type="match status" value="1"/>
</dbReference>
<dbReference type="InterPro" id="IPR050705">
    <property type="entry name" value="Cytochrome_P450_3A"/>
</dbReference>
<evidence type="ECO:0000256" key="5">
    <source>
        <dbReference type="ARBA" id="ARBA00023004"/>
    </source>
</evidence>
<comment type="similarity">
    <text evidence="1">Belongs to the cytochrome P450 family.</text>
</comment>
<dbReference type="InterPro" id="IPR036396">
    <property type="entry name" value="Cyt_P450_sf"/>
</dbReference>